<feature type="chain" id="PRO_5005520102" evidence="1">
    <location>
        <begin position="17"/>
        <end position="144"/>
    </location>
</feature>
<accession>A0A0K8TJN2</accession>
<dbReference type="PANTHER" id="PTHR37685:SF1">
    <property type="entry name" value="GEO11136P1-RELATED"/>
    <property type="match status" value="1"/>
</dbReference>
<protein>
    <submittedName>
        <fullName evidence="2">Uncharacterized protein</fullName>
    </submittedName>
</protein>
<dbReference type="InterPro" id="IPR031734">
    <property type="entry name" value="MBF2"/>
</dbReference>
<organism evidence="2">
    <name type="scientific">Lygus hesperus</name>
    <name type="common">Western plant bug</name>
    <dbReference type="NCBI Taxonomy" id="30085"/>
    <lineage>
        <taxon>Eukaryota</taxon>
        <taxon>Metazoa</taxon>
        <taxon>Ecdysozoa</taxon>
        <taxon>Arthropoda</taxon>
        <taxon>Hexapoda</taxon>
        <taxon>Insecta</taxon>
        <taxon>Pterygota</taxon>
        <taxon>Neoptera</taxon>
        <taxon>Paraneoptera</taxon>
        <taxon>Hemiptera</taxon>
        <taxon>Heteroptera</taxon>
        <taxon>Panheteroptera</taxon>
        <taxon>Cimicomorpha</taxon>
        <taxon>Miridae</taxon>
        <taxon>Mirini</taxon>
        <taxon>Lygus</taxon>
    </lineage>
</organism>
<sequence length="144" mass="15305">MKSLLLVMLLAAAAAASYVHTDTAEAPEMTVTYEEVDGSTVTDEPVTAVALRNNISVGTIGNSRLLARSAHIRGAVAGGRWVQDITYRTNSAVRITAIRVRHVGTLQGATSRITSGGVGSTFVTIRLQSAVGRGYHYTIEIYGR</sequence>
<keyword evidence="1" id="KW-0732">Signal</keyword>
<evidence type="ECO:0000256" key="1">
    <source>
        <dbReference type="SAM" id="SignalP"/>
    </source>
</evidence>
<dbReference type="EMBL" id="GBRD01000009">
    <property type="protein sequence ID" value="JAG65812.1"/>
    <property type="molecule type" value="Transcribed_RNA"/>
</dbReference>
<name>A0A0K8TJN2_LYGHE</name>
<proteinExistence type="predicted"/>
<reference evidence="2" key="1">
    <citation type="submission" date="2014-09" db="EMBL/GenBank/DDBJ databases">
        <authorList>
            <person name="Magalhaes I.L.F."/>
            <person name="Oliveira U."/>
            <person name="Santos F.R."/>
            <person name="Vidigal T.H.D.A."/>
            <person name="Brescovit A.D."/>
            <person name="Santos A.J."/>
        </authorList>
    </citation>
    <scope>NUCLEOTIDE SEQUENCE</scope>
</reference>
<dbReference type="AlphaFoldDB" id="A0A0K8TJN2"/>
<dbReference type="PANTHER" id="PTHR37685">
    <property type="entry name" value="GEO11136P1-RELATED"/>
    <property type="match status" value="1"/>
</dbReference>
<evidence type="ECO:0000313" key="2">
    <source>
        <dbReference type="EMBL" id="JAG65812.1"/>
    </source>
</evidence>
<feature type="signal peptide" evidence="1">
    <location>
        <begin position="1"/>
        <end position="16"/>
    </location>
</feature>
<dbReference type="Pfam" id="PF15868">
    <property type="entry name" value="MBF2"/>
    <property type="match status" value="1"/>
</dbReference>